<dbReference type="InterPro" id="IPR002142">
    <property type="entry name" value="Peptidase_S49"/>
</dbReference>
<keyword evidence="4" id="KW-0720">Serine protease</keyword>
<evidence type="ECO:0000256" key="3">
    <source>
        <dbReference type="ARBA" id="ARBA00022801"/>
    </source>
</evidence>
<dbReference type="Proteomes" id="UP000460298">
    <property type="component" value="Unassembled WGS sequence"/>
</dbReference>
<reference evidence="6 7" key="1">
    <citation type="submission" date="2019-10" db="EMBL/GenBank/DDBJ databases">
        <title>Extracellular Electron Transfer in a Candidatus Methanoperedens spp. Enrichment Culture.</title>
        <authorList>
            <person name="Berger S."/>
            <person name="Rangel Shaw D."/>
            <person name="Berben T."/>
            <person name="In 'T Zandt M."/>
            <person name="Frank J."/>
            <person name="Reimann J."/>
            <person name="Jetten M.S.M."/>
            <person name="Welte C.U."/>
        </authorList>
    </citation>
    <scope>NUCLEOTIDE SEQUENCE [LARGE SCALE GENOMIC DNA]</scope>
    <source>
        <strain evidence="6">SB12</strain>
    </source>
</reference>
<accession>A0A833GYT8</accession>
<dbReference type="NCBIfam" id="TIGR00706">
    <property type="entry name" value="SppA_dom"/>
    <property type="match status" value="1"/>
</dbReference>
<name>A0A833GYT8_9LEPT</name>
<dbReference type="PROSITE" id="PS51257">
    <property type="entry name" value="PROKAR_LIPOPROTEIN"/>
    <property type="match status" value="1"/>
</dbReference>
<dbReference type="SUPFAM" id="SSF52096">
    <property type="entry name" value="ClpP/crotonase"/>
    <property type="match status" value="1"/>
</dbReference>
<dbReference type="Pfam" id="PF01343">
    <property type="entry name" value="Peptidase_S49"/>
    <property type="match status" value="1"/>
</dbReference>
<keyword evidence="3" id="KW-0378">Hydrolase</keyword>
<dbReference type="EMBL" id="WBUI01000021">
    <property type="protein sequence ID" value="KAB2930333.1"/>
    <property type="molecule type" value="Genomic_DNA"/>
</dbReference>
<dbReference type="CDD" id="cd07023">
    <property type="entry name" value="S49_Sppa_N_C"/>
    <property type="match status" value="1"/>
</dbReference>
<evidence type="ECO:0000313" key="6">
    <source>
        <dbReference type="EMBL" id="KAB2930333.1"/>
    </source>
</evidence>
<proteinExistence type="inferred from homology"/>
<sequence>MSLTSLRFLSIPVLLLSLSCFNRVNLSLGPQNESMVTLHETTLYETQSNRLPVPGTAQKNVLLIPIEGEILGEMDPGGGAVYPGRIQRLFEAASATRFDAILVKVSSPGGSASASDTIYRMIRRYAQARNVPVFVHIEGMGASGGYYIAMSGGHLNAAPVSLVGSIGVIIRTFGVQGLMEKVGVEYRSIKSGKNKDILSPFSEMTEEQKASLQKQIDQNYETFLSVIRTGRGQKLPDAVLRRIADGNIYNAEQAKDFGLIDTVSPVEDYLNYIARQIGASGVRVFSFLPEGRKDYNIYNTALPTGISPEARLMRLVRSGVYYVWEGGL</sequence>
<dbReference type="Gene3D" id="6.20.330.10">
    <property type="match status" value="1"/>
</dbReference>
<comment type="similarity">
    <text evidence="1">Belongs to the peptidase S49 family.</text>
</comment>
<evidence type="ECO:0000313" key="7">
    <source>
        <dbReference type="Proteomes" id="UP000460298"/>
    </source>
</evidence>
<dbReference type="InterPro" id="IPR029045">
    <property type="entry name" value="ClpP/crotonase-like_dom_sf"/>
</dbReference>
<evidence type="ECO:0000256" key="1">
    <source>
        <dbReference type="ARBA" id="ARBA00008683"/>
    </source>
</evidence>
<gene>
    <name evidence="6" type="primary">sppA</name>
    <name evidence="6" type="ORF">F9K24_16855</name>
</gene>
<dbReference type="InterPro" id="IPR004635">
    <property type="entry name" value="Pept_S49_SppA"/>
</dbReference>
<dbReference type="AlphaFoldDB" id="A0A833GYT8"/>
<protein>
    <submittedName>
        <fullName evidence="6">Signal peptide peptidase SppA</fullName>
    </submittedName>
</protein>
<feature type="domain" description="Peptidase S49" evidence="5">
    <location>
        <begin position="127"/>
        <end position="275"/>
    </location>
</feature>
<evidence type="ECO:0000256" key="4">
    <source>
        <dbReference type="ARBA" id="ARBA00022825"/>
    </source>
</evidence>
<evidence type="ECO:0000256" key="2">
    <source>
        <dbReference type="ARBA" id="ARBA00022670"/>
    </source>
</evidence>
<dbReference type="InterPro" id="IPR047272">
    <property type="entry name" value="S49_SppA_C"/>
</dbReference>
<dbReference type="Gene3D" id="3.90.226.10">
    <property type="entry name" value="2-enoyl-CoA Hydratase, Chain A, domain 1"/>
    <property type="match status" value="1"/>
</dbReference>
<comment type="caution">
    <text evidence="6">The sequence shown here is derived from an EMBL/GenBank/DDBJ whole genome shotgun (WGS) entry which is preliminary data.</text>
</comment>
<evidence type="ECO:0000259" key="5">
    <source>
        <dbReference type="Pfam" id="PF01343"/>
    </source>
</evidence>
<organism evidence="6 7">
    <name type="scientific">Leptonema illini</name>
    <dbReference type="NCBI Taxonomy" id="183"/>
    <lineage>
        <taxon>Bacteria</taxon>
        <taxon>Pseudomonadati</taxon>
        <taxon>Spirochaetota</taxon>
        <taxon>Spirochaetia</taxon>
        <taxon>Leptospirales</taxon>
        <taxon>Leptospiraceae</taxon>
        <taxon>Leptonema</taxon>
    </lineage>
</organism>
<dbReference type="PANTHER" id="PTHR42987">
    <property type="entry name" value="PEPTIDASE S49"/>
    <property type="match status" value="1"/>
</dbReference>
<keyword evidence="2" id="KW-0645">Protease</keyword>
<dbReference type="GO" id="GO:0006508">
    <property type="term" value="P:proteolysis"/>
    <property type="evidence" value="ECO:0007669"/>
    <property type="project" value="UniProtKB-KW"/>
</dbReference>
<dbReference type="GO" id="GO:0008236">
    <property type="term" value="F:serine-type peptidase activity"/>
    <property type="evidence" value="ECO:0007669"/>
    <property type="project" value="UniProtKB-KW"/>
</dbReference>
<dbReference type="PANTHER" id="PTHR42987:SF4">
    <property type="entry name" value="PROTEASE SOHB-RELATED"/>
    <property type="match status" value="1"/>
</dbReference>